<name>A0A2I2L640_9VIRU</name>
<sequence length="142" mass="16842">MEIEKLNKNIDAQYIIDLFFPTTPNLLCFIIRKDDVNTIQEKLPLFKCLEKYSIPIAFYHPKNVRVKIPISRESYYYRDEEELIMMIKNSMTIHNADPSLSILVDPYSISITEPNILYDGQPWYCNYHNLSDLLNYVLAYCF</sequence>
<dbReference type="GeneID" id="35381773"/>
<accession>A0A2I2L640</accession>
<protein>
    <submittedName>
        <fullName evidence="1">Uncharacterized protein</fullName>
    </submittedName>
</protein>
<dbReference type="RefSeq" id="YP_009449314.1">
    <property type="nucleotide sequence ID" value="NC_036594.1"/>
</dbReference>
<organism evidence="1">
    <name type="scientific">Orpheovirus IHUMI-LCC2</name>
    <dbReference type="NCBI Taxonomy" id="2023057"/>
    <lineage>
        <taxon>Viruses</taxon>
        <taxon>Varidnaviria</taxon>
        <taxon>Bamfordvirae</taxon>
        <taxon>Nucleocytoviricota</taxon>
        <taxon>Megaviricetes</taxon>
        <taxon>Pimascovirales</taxon>
        <taxon>Ocovirineae</taxon>
        <taxon>Orpheoviridae</taxon>
        <taxon>Alphaorpheovirus</taxon>
        <taxon>Alphaorpheovirus massiliense</taxon>
    </lineage>
</organism>
<dbReference type="EMBL" id="LT906555">
    <property type="protein sequence ID" value="SNW63012.1"/>
    <property type="molecule type" value="Genomic_DNA"/>
</dbReference>
<evidence type="ECO:0000313" key="1">
    <source>
        <dbReference type="EMBL" id="SNW63012.1"/>
    </source>
</evidence>
<evidence type="ECO:0000313" key="2">
    <source>
        <dbReference type="Proteomes" id="UP000236316"/>
    </source>
</evidence>
<dbReference type="KEGG" id="vg:35381773"/>
<dbReference type="Proteomes" id="UP000236316">
    <property type="component" value="Segment"/>
</dbReference>
<gene>
    <name evidence="1" type="ORF">ORPV_1108</name>
</gene>
<reference evidence="1" key="1">
    <citation type="submission" date="2017-08" db="EMBL/GenBank/DDBJ databases">
        <authorList>
            <consortium name="Urmite Genomes"/>
        </authorList>
    </citation>
    <scope>NUCLEOTIDE SEQUENCE [LARGE SCALE GENOMIC DNA]</scope>
    <source>
        <strain evidence="1">IHUMI-LCC2</strain>
    </source>
</reference>
<proteinExistence type="predicted"/>
<keyword evidence="2" id="KW-1185">Reference proteome</keyword>